<dbReference type="EMBL" id="BFAD01000014">
    <property type="protein sequence ID" value="GBE88656.1"/>
    <property type="molecule type" value="Genomic_DNA"/>
</dbReference>
<protein>
    <submittedName>
        <fullName evidence="1">Uncharacterized protein</fullName>
    </submittedName>
</protein>
<reference evidence="1 2" key="1">
    <citation type="journal article" date="2018" name="Sci. Rep.">
        <title>Genome sequence of the cauliflower mushroom Sparassis crispa (Hanabiratake) and its association with beneficial usage.</title>
        <authorList>
            <person name="Kiyama R."/>
            <person name="Furutani Y."/>
            <person name="Kawaguchi K."/>
            <person name="Nakanishi T."/>
        </authorList>
    </citation>
    <scope>NUCLEOTIDE SEQUENCE [LARGE SCALE GENOMIC DNA]</scope>
</reference>
<name>A0A401H2H6_9APHY</name>
<proteinExistence type="predicted"/>
<keyword evidence="2" id="KW-1185">Reference proteome</keyword>
<evidence type="ECO:0000313" key="2">
    <source>
        <dbReference type="Proteomes" id="UP000287166"/>
    </source>
</evidence>
<accession>A0A401H2H6</accession>
<evidence type="ECO:0000313" key="1">
    <source>
        <dbReference type="EMBL" id="GBE88656.1"/>
    </source>
</evidence>
<dbReference type="InParanoid" id="A0A401H2H6"/>
<gene>
    <name evidence="1" type="ORF">SCP_1400610</name>
</gene>
<dbReference type="GeneID" id="38785573"/>
<sequence>MLSVLFKQAQATGLPPPPACVSPEPVPGDDGICSAERILSFARNVQREGNFLAVANQYANLVNNQLTRVVYASEGDIKILNALITSLRSCCQQVYIKEANTNADREAASKPLCHVNLATCEQAKKACSALHDVTEALIT</sequence>
<dbReference type="RefSeq" id="XP_027619569.1">
    <property type="nucleotide sequence ID" value="XM_027763768.1"/>
</dbReference>
<dbReference type="Proteomes" id="UP000287166">
    <property type="component" value="Unassembled WGS sequence"/>
</dbReference>
<comment type="caution">
    <text evidence="1">The sequence shown here is derived from an EMBL/GenBank/DDBJ whole genome shotgun (WGS) entry which is preliminary data.</text>
</comment>
<organism evidence="1 2">
    <name type="scientific">Sparassis crispa</name>
    <dbReference type="NCBI Taxonomy" id="139825"/>
    <lineage>
        <taxon>Eukaryota</taxon>
        <taxon>Fungi</taxon>
        <taxon>Dikarya</taxon>
        <taxon>Basidiomycota</taxon>
        <taxon>Agaricomycotina</taxon>
        <taxon>Agaricomycetes</taxon>
        <taxon>Polyporales</taxon>
        <taxon>Sparassidaceae</taxon>
        <taxon>Sparassis</taxon>
    </lineage>
</organism>
<dbReference type="AlphaFoldDB" id="A0A401H2H6"/>